<dbReference type="Pfam" id="PF08240">
    <property type="entry name" value="ADH_N"/>
    <property type="match status" value="1"/>
</dbReference>
<dbReference type="Pfam" id="PF00107">
    <property type="entry name" value="ADH_zinc_N"/>
    <property type="match status" value="1"/>
</dbReference>
<evidence type="ECO:0000313" key="3">
    <source>
        <dbReference type="Proteomes" id="UP000683139"/>
    </source>
</evidence>
<keyword evidence="3" id="KW-1185">Reference proteome</keyword>
<dbReference type="Gene3D" id="3.90.180.10">
    <property type="entry name" value="Medium-chain alcohol dehydrogenases, catalytic domain"/>
    <property type="match status" value="1"/>
</dbReference>
<dbReference type="GO" id="GO:0043957">
    <property type="term" value="F:acryloyl-CoA reductase (NADPH) activity"/>
    <property type="evidence" value="ECO:0007669"/>
    <property type="project" value="TreeGrafter"/>
</dbReference>
<evidence type="ECO:0000313" key="2">
    <source>
        <dbReference type="EMBL" id="GIP19361.1"/>
    </source>
</evidence>
<reference evidence="2" key="1">
    <citation type="submission" date="2021-03" db="EMBL/GenBank/DDBJ databases">
        <title>Antimicrobial resistance genes in bacteria isolated from Japanese honey, and their potential for conferring macrolide and lincosamide resistance in the American foulbrood pathogen Paenibacillus larvae.</title>
        <authorList>
            <person name="Okamoto M."/>
            <person name="Kumagai M."/>
            <person name="Kanamori H."/>
            <person name="Takamatsu D."/>
        </authorList>
    </citation>
    <scope>NUCLEOTIDE SEQUENCE</scope>
    <source>
        <strain evidence="2">J40TS1</strain>
    </source>
</reference>
<dbReference type="Proteomes" id="UP000683139">
    <property type="component" value="Unassembled WGS sequence"/>
</dbReference>
<dbReference type="SMART" id="SM00829">
    <property type="entry name" value="PKS_ER"/>
    <property type="match status" value="1"/>
</dbReference>
<sequence>MGKQYSSFNALVVNQTEQFTTEVKQLSLEELPPGEVVVQVAYSGVNYKDGLAGAPDGKIVKQYPFVPGIDLAGTVLQSSDARFTEGQKVLATGFGLGVTHFGGFSEIARMPADWLTPLPASLSLREAMIVGTAGLTAAISIEQLERQGAAPEKGEVLVTGATGGVGGHAIAMLAAKGYPVVASTGRHEVAADYLKQLGASQIIPRISDAFEQGKPLQSASWQGAIDSVGGPGLSIILSKIAYGGSVALSGLTGGSQFAASVMPFILRGVNLLGIDSVLYPAEKRQHLWERIGSDLRPASFELLVDREIGLQQLPEALADILQARTQGRILVAIRPE</sequence>
<proteinExistence type="predicted"/>
<dbReference type="SUPFAM" id="SSF51735">
    <property type="entry name" value="NAD(P)-binding Rossmann-fold domains"/>
    <property type="match status" value="1"/>
</dbReference>
<gene>
    <name evidence="2" type="primary">yhfP</name>
    <name evidence="2" type="ORF">J40TS1_50030</name>
</gene>
<dbReference type="InterPro" id="IPR014188">
    <property type="entry name" value="Acrylyl-CoA_reductase_AcuI"/>
</dbReference>
<dbReference type="NCBIfam" id="TIGR02823">
    <property type="entry name" value="oxido_YhdH"/>
    <property type="match status" value="1"/>
</dbReference>
<organism evidence="2 3">
    <name type="scientific">Paenibacillus montaniterrae</name>
    <dbReference type="NCBI Taxonomy" id="429341"/>
    <lineage>
        <taxon>Bacteria</taxon>
        <taxon>Bacillati</taxon>
        <taxon>Bacillota</taxon>
        <taxon>Bacilli</taxon>
        <taxon>Bacillales</taxon>
        <taxon>Paenibacillaceae</taxon>
        <taxon>Paenibacillus</taxon>
    </lineage>
</organism>
<dbReference type="Gene3D" id="3.40.50.720">
    <property type="entry name" value="NAD(P)-binding Rossmann-like Domain"/>
    <property type="match status" value="1"/>
</dbReference>
<dbReference type="InterPro" id="IPR013149">
    <property type="entry name" value="ADH-like_C"/>
</dbReference>
<dbReference type="InterPro" id="IPR011032">
    <property type="entry name" value="GroES-like_sf"/>
</dbReference>
<name>A0A919YY96_9BACL</name>
<accession>A0A919YY96</accession>
<comment type="caution">
    <text evidence="2">The sequence shown here is derived from an EMBL/GenBank/DDBJ whole genome shotgun (WGS) entry which is preliminary data.</text>
</comment>
<dbReference type="SUPFAM" id="SSF50129">
    <property type="entry name" value="GroES-like"/>
    <property type="match status" value="1"/>
</dbReference>
<dbReference type="InterPro" id="IPR051397">
    <property type="entry name" value="Zn-ADH-like_protein"/>
</dbReference>
<dbReference type="InterPro" id="IPR036291">
    <property type="entry name" value="NAD(P)-bd_dom_sf"/>
</dbReference>
<dbReference type="RefSeq" id="WP_213520017.1">
    <property type="nucleotide sequence ID" value="NZ_BOSE01000014.1"/>
</dbReference>
<dbReference type="InterPro" id="IPR013154">
    <property type="entry name" value="ADH-like_N"/>
</dbReference>
<protein>
    <submittedName>
        <fullName evidence="2">Quinone oxidoreductase YhfP</fullName>
    </submittedName>
</protein>
<dbReference type="InterPro" id="IPR020843">
    <property type="entry name" value="ER"/>
</dbReference>
<dbReference type="EMBL" id="BOSE01000014">
    <property type="protein sequence ID" value="GIP19361.1"/>
    <property type="molecule type" value="Genomic_DNA"/>
</dbReference>
<feature type="domain" description="Enoyl reductase (ER)" evidence="1">
    <location>
        <begin position="14"/>
        <end position="331"/>
    </location>
</feature>
<dbReference type="AlphaFoldDB" id="A0A919YY96"/>
<dbReference type="PANTHER" id="PTHR43677">
    <property type="entry name" value="SHORT-CHAIN DEHYDROGENASE/REDUCTASE"/>
    <property type="match status" value="1"/>
</dbReference>
<dbReference type="PANTHER" id="PTHR43677:SF1">
    <property type="entry name" value="ACRYLYL-COA REDUCTASE ACUI-RELATED"/>
    <property type="match status" value="1"/>
</dbReference>
<evidence type="ECO:0000259" key="1">
    <source>
        <dbReference type="SMART" id="SM00829"/>
    </source>
</evidence>